<evidence type="ECO:0000313" key="5">
    <source>
        <dbReference type="Proteomes" id="UP000298663"/>
    </source>
</evidence>
<feature type="chain" id="PRO_5020310128" description="Granulins domain-containing protein" evidence="2">
    <location>
        <begin position="20"/>
        <end position="82"/>
    </location>
</feature>
<organism evidence="4 5">
    <name type="scientific">Steinernema carpocapsae</name>
    <name type="common">Entomopathogenic nematode</name>
    <dbReference type="NCBI Taxonomy" id="34508"/>
    <lineage>
        <taxon>Eukaryota</taxon>
        <taxon>Metazoa</taxon>
        <taxon>Ecdysozoa</taxon>
        <taxon>Nematoda</taxon>
        <taxon>Chromadorea</taxon>
        <taxon>Rhabditida</taxon>
        <taxon>Tylenchina</taxon>
        <taxon>Panagrolaimomorpha</taxon>
        <taxon>Strongyloidoidea</taxon>
        <taxon>Steinernematidae</taxon>
        <taxon>Steinernema</taxon>
    </lineage>
</organism>
<keyword evidence="2" id="KW-0732">Signal</keyword>
<dbReference type="InterPro" id="IPR000118">
    <property type="entry name" value="Granulin"/>
</dbReference>
<evidence type="ECO:0000256" key="1">
    <source>
        <dbReference type="ARBA" id="ARBA00023157"/>
    </source>
</evidence>
<protein>
    <recommendedName>
        <fullName evidence="3">Granulins domain-containing protein</fullName>
    </recommendedName>
</protein>
<evidence type="ECO:0000313" key="4">
    <source>
        <dbReference type="EMBL" id="TKR96280.1"/>
    </source>
</evidence>
<comment type="caution">
    <text evidence="4">The sequence shown here is derived from an EMBL/GenBank/DDBJ whole genome shotgun (WGS) entry which is preliminary data.</text>
</comment>
<dbReference type="Gene3D" id="2.10.25.160">
    <property type="entry name" value="Granulin"/>
    <property type="match status" value="1"/>
</dbReference>
<dbReference type="InterPro" id="IPR037277">
    <property type="entry name" value="Granulin_sf"/>
</dbReference>
<dbReference type="Pfam" id="PF00396">
    <property type="entry name" value="Granulin"/>
    <property type="match status" value="1"/>
</dbReference>
<evidence type="ECO:0000259" key="3">
    <source>
        <dbReference type="Pfam" id="PF00396"/>
    </source>
</evidence>
<feature type="domain" description="Granulins" evidence="3">
    <location>
        <begin position="32"/>
        <end position="61"/>
    </location>
</feature>
<name>A0A4U5PIA1_STECR</name>
<sequence length="82" mass="8555">MKTLTIMCLFVFFLALTQAIDNSDCSGGTMCKGGCCSFPAAVCCSNSFTCCPHGTTCDKNKILKCIVNDGAADAFLVAVQLA</sequence>
<dbReference type="Proteomes" id="UP000298663">
    <property type="component" value="Unassembled WGS sequence"/>
</dbReference>
<reference evidence="4 5" key="2">
    <citation type="journal article" date="2019" name="G3 (Bethesda)">
        <title>Hybrid Assembly of the Genome of the Entomopathogenic Nematode Steinernema carpocapsae Identifies the X-Chromosome.</title>
        <authorList>
            <person name="Serra L."/>
            <person name="Macchietto M."/>
            <person name="Macias-Munoz A."/>
            <person name="McGill C.J."/>
            <person name="Rodriguez I.M."/>
            <person name="Rodriguez B."/>
            <person name="Murad R."/>
            <person name="Mortazavi A."/>
        </authorList>
    </citation>
    <scope>NUCLEOTIDE SEQUENCE [LARGE SCALE GENOMIC DNA]</scope>
    <source>
        <strain evidence="4 5">ALL</strain>
    </source>
</reference>
<accession>A0A4U5PIA1</accession>
<reference evidence="4 5" key="1">
    <citation type="journal article" date="2015" name="Genome Biol.">
        <title>Comparative genomics of Steinernema reveals deeply conserved gene regulatory networks.</title>
        <authorList>
            <person name="Dillman A.R."/>
            <person name="Macchietto M."/>
            <person name="Porter C.F."/>
            <person name="Rogers A."/>
            <person name="Williams B."/>
            <person name="Antoshechkin I."/>
            <person name="Lee M.M."/>
            <person name="Goodwin Z."/>
            <person name="Lu X."/>
            <person name="Lewis E.E."/>
            <person name="Goodrich-Blair H."/>
            <person name="Stock S.P."/>
            <person name="Adams B.J."/>
            <person name="Sternberg P.W."/>
            <person name="Mortazavi A."/>
        </authorList>
    </citation>
    <scope>NUCLEOTIDE SEQUENCE [LARGE SCALE GENOMIC DNA]</scope>
    <source>
        <strain evidence="4 5">ALL</strain>
    </source>
</reference>
<feature type="signal peptide" evidence="2">
    <location>
        <begin position="1"/>
        <end position="19"/>
    </location>
</feature>
<keyword evidence="5" id="KW-1185">Reference proteome</keyword>
<keyword evidence="1" id="KW-1015">Disulfide bond</keyword>
<proteinExistence type="predicted"/>
<dbReference type="EMBL" id="AZBU02000002">
    <property type="protein sequence ID" value="TKR96280.1"/>
    <property type="molecule type" value="Genomic_DNA"/>
</dbReference>
<gene>
    <name evidence="4" type="ORF">L596_010325</name>
</gene>
<dbReference type="AlphaFoldDB" id="A0A4U5PIA1"/>
<evidence type="ECO:0000256" key="2">
    <source>
        <dbReference type="SAM" id="SignalP"/>
    </source>
</evidence>